<evidence type="ECO:0000256" key="5">
    <source>
        <dbReference type="ARBA" id="ARBA00022989"/>
    </source>
</evidence>
<comment type="similarity">
    <text evidence="2 8">Belongs to the auxin efflux carrier (TC 2.A.69.1) family.</text>
</comment>
<comment type="caution">
    <text evidence="8">Lacks conserved residue(s) required for the propagation of feature annotation.</text>
</comment>
<evidence type="ECO:0000256" key="1">
    <source>
        <dbReference type="ARBA" id="ARBA00004141"/>
    </source>
</evidence>
<dbReference type="EMBL" id="NBSK02000008">
    <property type="protein sequence ID" value="KAJ0193920.1"/>
    <property type="molecule type" value="Genomic_DNA"/>
</dbReference>
<evidence type="ECO:0000256" key="6">
    <source>
        <dbReference type="ARBA" id="ARBA00023136"/>
    </source>
</evidence>
<reference evidence="9 10" key="1">
    <citation type="journal article" date="2017" name="Nat. Commun.">
        <title>Genome assembly with in vitro proximity ligation data and whole-genome triplication in lettuce.</title>
        <authorList>
            <person name="Reyes-Chin-Wo S."/>
            <person name="Wang Z."/>
            <person name="Yang X."/>
            <person name="Kozik A."/>
            <person name="Arikit S."/>
            <person name="Song C."/>
            <person name="Xia L."/>
            <person name="Froenicke L."/>
            <person name="Lavelle D.O."/>
            <person name="Truco M.J."/>
            <person name="Xia R."/>
            <person name="Zhu S."/>
            <person name="Xu C."/>
            <person name="Xu H."/>
            <person name="Xu X."/>
            <person name="Cox K."/>
            <person name="Korf I."/>
            <person name="Meyers B.C."/>
            <person name="Michelmore R.W."/>
        </authorList>
    </citation>
    <scope>NUCLEOTIDE SEQUENCE [LARGE SCALE GENOMIC DNA]</scope>
    <source>
        <strain evidence="10">cv. Salinas</strain>
        <tissue evidence="9">Seedlings</tissue>
    </source>
</reference>
<evidence type="ECO:0000313" key="9">
    <source>
        <dbReference type="EMBL" id="KAJ0193920.1"/>
    </source>
</evidence>
<comment type="function">
    <text evidence="8">May act as a component of the auxin efflux carrier.</text>
</comment>
<dbReference type="InterPro" id="IPR004776">
    <property type="entry name" value="Mem_transp_PIN-like"/>
</dbReference>
<dbReference type="NCBIfam" id="TIGR00946">
    <property type="entry name" value="2a69"/>
    <property type="match status" value="1"/>
</dbReference>
<feature type="transmembrane region" description="Helical" evidence="8">
    <location>
        <begin position="234"/>
        <end position="254"/>
    </location>
</feature>
<feature type="transmembrane region" description="Helical" evidence="8">
    <location>
        <begin position="204"/>
        <end position="222"/>
    </location>
</feature>
<keyword evidence="6 8" id="KW-0472">Membrane</keyword>
<feature type="transmembrane region" description="Helical" evidence="8">
    <location>
        <begin position="266"/>
        <end position="289"/>
    </location>
</feature>
<dbReference type="GO" id="GO:0009926">
    <property type="term" value="P:auxin polar transport"/>
    <property type="evidence" value="ECO:0000318"/>
    <property type="project" value="GO_Central"/>
</dbReference>
<dbReference type="PANTHER" id="PTHR31752:SF75">
    <property type="entry name" value="AUXIN EFFLUX CARRIER-RELATED"/>
    <property type="match status" value="1"/>
</dbReference>
<dbReference type="InterPro" id="IPR014024">
    <property type="entry name" value="Auxin_eff_plant"/>
</dbReference>
<keyword evidence="3 8" id="KW-0813">Transport</keyword>
<accession>A0A9R1UW27</accession>
<gene>
    <name evidence="9" type="ORF">LSAT_V11C800436150</name>
</gene>
<evidence type="ECO:0000256" key="7">
    <source>
        <dbReference type="ARBA" id="ARBA00023294"/>
    </source>
</evidence>
<keyword evidence="10" id="KW-1185">Reference proteome</keyword>
<dbReference type="AlphaFoldDB" id="A0A9R1UW27"/>
<dbReference type="GO" id="GO:0005783">
    <property type="term" value="C:endoplasmic reticulum"/>
    <property type="evidence" value="ECO:0000318"/>
    <property type="project" value="GO_Central"/>
</dbReference>
<organism evidence="9 10">
    <name type="scientific">Lactuca sativa</name>
    <name type="common">Garden lettuce</name>
    <dbReference type="NCBI Taxonomy" id="4236"/>
    <lineage>
        <taxon>Eukaryota</taxon>
        <taxon>Viridiplantae</taxon>
        <taxon>Streptophyta</taxon>
        <taxon>Embryophyta</taxon>
        <taxon>Tracheophyta</taxon>
        <taxon>Spermatophyta</taxon>
        <taxon>Magnoliopsida</taxon>
        <taxon>eudicotyledons</taxon>
        <taxon>Gunneridae</taxon>
        <taxon>Pentapetalae</taxon>
        <taxon>asterids</taxon>
        <taxon>campanulids</taxon>
        <taxon>Asterales</taxon>
        <taxon>Asteraceae</taxon>
        <taxon>Cichorioideae</taxon>
        <taxon>Cichorieae</taxon>
        <taxon>Lactucinae</taxon>
        <taxon>Lactuca</taxon>
    </lineage>
</organism>
<dbReference type="InterPro" id="IPR051107">
    <property type="entry name" value="Auxin_Efflux_Carrier"/>
</dbReference>
<dbReference type="GO" id="GO:0005886">
    <property type="term" value="C:plasma membrane"/>
    <property type="evidence" value="ECO:0000318"/>
    <property type="project" value="GO_Central"/>
</dbReference>
<feature type="transmembrane region" description="Helical" evidence="8">
    <location>
        <begin position="102"/>
        <end position="121"/>
    </location>
</feature>
<dbReference type="GO" id="GO:0010329">
    <property type="term" value="F:auxin efflux transmembrane transporter activity"/>
    <property type="evidence" value="ECO:0000318"/>
    <property type="project" value="GO_Central"/>
</dbReference>
<evidence type="ECO:0000256" key="2">
    <source>
        <dbReference type="ARBA" id="ARBA00009177"/>
    </source>
</evidence>
<feature type="transmembrane region" description="Helical" evidence="8">
    <location>
        <begin position="133"/>
        <end position="152"/>
    </location>
</feature>
<evidence type="ECO:0000256" key="3">
    <source>
        <dbReference type="ARBA" id="ARBA00022448"/>
    </source>
</evidence>
<dbReference type="Gramene" id="rna-gnl|WGS:NBSK|LSAT_8X115821_mrna">
    <property type="protein sequence ID" value="cds-PLY73213.1"/>
    <property type="gene ID" value="gene-LSAT_8X115821"/>
</dbReference>
<evidence type="ECO:0000313" key="10">
    <source>
        <dbReference type="Proteomes" id="UP000235145"/>
    </source>
</evidence>
<keyword evidence="5 8" id="KW-1133">Transmembrane helix</keyword>
<dbReference type="Pfam" id="PF03547">
    <property type="entry name" value="Mem_trans"/>
    <property type="match status" value="1"/>
</dbReference>
<proteinExistence type="inferred from homology"/>
<evidence type="ECO:0000256" key="8">
    <source>
        <dbReference type="RuleBase" id="RU362108"/>
    </source>
</evidence>
<sequence>MIGWEDIYNVLTAMLPLYVALTLGYGSVKWWNMFNPSDCDTINRLNCYFIMPLFTFEFTTRINPYQFNHLFIAADVISKAIILVTISLWANCSSKGSYQWSVTSFSLSSLNNTLVVGVPLMRAMYGSLGENMVIQSSILQSMIWSMFQLFMLEIQRAKKQMDLAVAVDKSAMDLENESEGDKSRRPNSVLILMKTVGLKLSKNPNSYACILGLFWALVSYRWNVQMPNILEGSILIMSKAGSGVAMFCMGLFMALQEKVIDCGVRLTVFGMVMRFVVAPVTFAVGSLAVGLRGDALHVAIIQAALPQAISSFVYAKEYGLHANVLSTAVIFGTIISIPVLVSYYALLDLLHG</sequence>
<feature type="transmembrane region" description="Helical" evidence="8">
    <location>
        <begin position="295"/>
        <end position="315"/>
    </location>
</feature>
<protein>
    <recommendedName>
        <fullName evidence="8">Auxin efflux carrier component</fullName>
    </recommendedName>
</protein>
<dbReference type="OrthoDB" id="2133778at2759"/>
<dbReference type="PANTHER" id="PTHR31752">
    <property type="entry name" value="AUXIN EFFLUX CARRIER COMPONENT 1B-RELATED"/>
    <property type="match status" value="1"/>
</dbReference>
<keyword evidence="7 8" id="KW-0927">Auxin signaling pathway</keyword>
<comment type="caution">
    <text evidence="9">The sequence shown here is derived from an EMBL/GenBank/DDBJ whole genome shotgun (WGS) entry which is preliminary data.</text>
</comment>
<comment type="subcellular location">
    <subcellularLocation>
        <location evidence="1 8">Membrane</location>
        <topology evidence="1 8">Multi-pass membrane protein</topology>
    </subcellularLocation>
</comment>
<dbReference type="GO" id="GO:0010315">
    <property type="term" value="P:auxin export across the plasma membrane"/>
    <property type="evidence" value="ECO:0000318"/>
    <property type="project" value="GO_Central"/>
</dbReference>
<feature type="transmembrane region" description="Helical" evidence="8">
    <location>
        <begin position="7"/>
        <end position="28"/>
    </location>
</feature>
<keyword evidence="4 8" id="KW-0812">Transmembrane</keyword>
<feature type="transmembrane region" description="Helical" evidence="8">
    <location>
        <begin position="70"/>
        <end position="90"/>
    </location>
</feature>
<dbReference type="GO" id="GO:0009734">
    <property type="term" value="P:auxin-activated signaling pathway"/>
    <property type="evidence" value="ECO:0007669"/>
    <property type="project" value="UniProtKB-UniRule"/>
</dbReference>
<name>A0A9R1UW27_LACSA</name>
<feature type="transmembrane region" description="Helical" evidence="8">
    <location>
        <begin position="322"/>
        <end position="346"/>
    </location>
</feature>
<dbReference type="Proteomes" id="UP000235145">
    <property type="component" value="Unassembled WGS sequence"/>
</dbReference>
<evidence type="ECO:0000256" key="4">
    <source>
        <dbReference type="ARBA" id="ARBA00022692"/>
    </source>
</evidence>